<evidence type="ECO:0000313" key="1">
    <source>
        <dbReference type="EMBL" id="ETE65954.1"/>
    </source>
</evidence>
<proteinExistence type="predicted"/>
<feature type="non-terminal residue" evidence="1">
    <location>
        <position position="1"/>
    </location>
</feature>
<accession>V8NUN4</accession>
<name>V8NUN4_OPHHA</name>
<evidence type="ECO:0000313" key="2">
    <source>
        <dbReference type="Proteomes" id="UP000018936"/>
    </source>
</evidence>
<dbReference type="EMBL" id="AZIM01001709">
    <property type="protein sequence ID" value="ETE65954.1"/>
    <property type="molecule type" value="Genomic_DNA"/>
</dbReference>
<comment type="caution">
    <text evidence="1">The sequence shown here is derived from an EMBL/GenBank/DDBJ whole genome shotgun (WGS) entry which is preliminary data.</text>
</comment>
<dbReference type="AlphaFoldDB" id="V8NUN4"/>
<organism evidence="1 2">
    <name type="scientific">Ophiophagus hannah</name>
    <name type="common">King cobra</name>
    <name type="synonym">Naja hannah</name>
    <dbReference type="NCBI Taxonomy" id="8665"/>
    <lineage>
        <taxon>Eukaryota</taxon>
        <taxon>Metazoa</taxon>
        <taxon>Chordata</taxon>
        <taxon>Craniata</taxon>
        <taxon>Vertebrata</taxon>
        <taxon>Euteleostomi</taxon>
        <taxon>Lepidosauria</taxon>
        <taxon>Squamata</taxon>
        <taxon>Bifurcata</taxon>
        <taxon>Unidentata</taxon>
        <taxon>Episquamata</taxon>
        <taxon>Toxicofera</taxon>
        <taxon>Serpentes</taxon>
        <taxon>Colubroidea</taxon>
        <taxon>Elapidae</taxon>
        <taxon>Elapinae</taxon>
        <taxon>Ophiophagus</taxon>
    </lineage>
</organism>
<feature type="non-terminal residue" evidence="1">
    <location>
        <position position="113"/>
    </location>
</feature>
<reference evidence="1 2" key="1">
    <citation type="journal article" date="2013" name="Proc. Natl. Acad. Sci. U.S.A.">
        <title>The king cobra genome reveals dynamic gene evolution and adaptation in the snake venom system.</title>
        <authorList>
            <person name="Vonk F.J."/>
            <person name="Casewell N.R."/>
            <person name="Henkel C.V."/>
            <person name="Heimberg A.M."/>
            <person name="Jansen H.J."/>
            <person name="McCleary R.J."/>
            <person name="Kerkkamp H.M."/>
            <person name="Vos R.A."/>
            <person name="Guerreiro I."/>
            <person name="Calvete J.J."/>
            <person name="Wuster W."/>
            <person name="Woods A.E."/>
            <person name="Logan J.M."/>
            <person name="Harrison R.A."/>
            <person name="Castoe T.A."/>
            <person name="de Koning A.P."/>
            <person name="Pollock D.D."/>
            <person name="Yandell M."/>
            <person name="Calderon D."/>
            <person name="Renjifo C."/>
            <person name="Currier R.B."/>
            <person name="Salgado D."/>
            <person name="Pla D."/>
            <person name="Sanz L."/>
            <person name="Hyder A.S."/>
            <person name="Ribeiro J.M."/>
            <person name="Arntzen J.W."/>
            <person name="van den Thillart G.E."/>
            <person name="Boetzer M."/>
            <person name="Pirovano W."/>
            <person name="Dirks R.P."/>
            <person name="Spaink H.P."/>
            <person name="Duboule D."/>
            <person name="McGlinn E."/>
            <person name="Kini R.M."/>
            <person name="Richardson M.K."/>
        </authorList>
    </citation>
    <scope>NUCLEOTIDE SEQUENCE</scope>
    <source>
        <tissue evidence="1">Blood</tissue>
    </source>
</reference>
<protein>
    <submittedName>
        <fullName evidence="1">Uncharacterized protein</fullName>
    </submittedName>
</protein>
<sequence>LTGHLNSELAFKAPSKAFRDFICTNKIKEQSIDQWNKTSTAIMKYYAAVCAMLPFDTIADKQHASLFKSSGSVVLESLEFNRGTSLLWQREVNCREQRTCLCSKEAFTRANIL</sequence>
<keyword evidence="2" id="KW-1185">Reference proteome</keyword>
<gene>
    <name evidence="1" type="ORF">L345_08270</name>
</gene>
<dbReference type="Proteomes" id="UP000018936">
    <property type="component" value="Unassembled WGS sequence"/>
</dbReference>